<dbReference type="Pfam" id="PF05577">
    <property type="entry name" value="Peptidase_S28"/>
    <property type="match status" value="1"/>
</dbReference>
<dbReference type="EMBL" id="NRSZ01001225">
    <property type="protein sequence ID" value="PNY21899.1"/>
    <property type="molecule type" value="Genomic_DNA"/>
</dbReference>
<evidence type="ECO:0000256" key="2">
    <source>
        <dbReference type="ARBA" id="ARBA00022670"/>
    </source>
</evidence>
<evidence type="ECO:0000313" key="7">
    <source>
        <dbReference type="Proteomes" id="UP000236621"/>
    </source>
</evidence>
<dbReference type="Gene3D" id="3.40.50.1820">
    <property type="entry name" value="alpha/beta hydrolase"/>
    <property type="match status" value="2"/>
</dbReference>
<dbReference type="InterPro" id="IPR008758">
    <property type="entry name" value="Peptidase_S28"/>
</dbReference>
<dbReference type="STRING" id="45235.A0A2K3Q347"/>
<evidence type="ECO:0000256" key="3">
    <source>
        <dbReference type="ARBA" id="ARBA00022729"/>
    </source>
</evidence>
<evidence type="ECO:0000313" key="6">
    <source>
        <dbReference type="EMBL" id="PNY21899.1"/>
    </source>
</evidence>
<dbReference type="GO" id="GO:0070008">
    <property type="term" value="F:serine-type exopeptidase activity"/>
    <property type="evidence" value="ECO:0007669"/>
    <property type="project" value="InterPro"/>
</dbReference>
<keyword evidence="2 6" id="KW-0645">Protease</keyword>
<evidence type="ECO:0000256" key="4">
    <source>
        <dbReference type="ARBA" id="ARBA00022801"/>
    </source>
</evidence>
<comment type="caution">
    <text evidence="6">The sequence shown here is derived from an EMBL/GenBank/DDBJ whole genome shotgun (WGS) entry which is preliminary data.</text>
</comment>
<keyword evidence="4" id="KW-0378">Hydrolase</keyword>
<dbReference type="GO" id="GO:0006508">
    <property type="term" value="P:proteolysis"/>
    <property type="evidence" value="ECO:0007669"/>
    <property type="project" value="UniProtKB-KW"/>
</dbReference>
<organism evidence="6 7">
    <name type="scientific">Tolypocladium capitatum</name>
    <dbReference type="NCBI Taxonomy" id="45235"/>
    <lineage>
        <taxon>Eukaryota</taxon>
        <taxon>Fungi</taxon>
        <taxon>Dikarya</taxon>
        <taxon>Ascomycota</taxon>
        <taxon>Pezizomycotina</taxon>
        <taxon>Sordariomycetes</taxon>
        <taxon>Hypocreomycetidae</taxon>
        <taxon>Hypocreales</taxon>
        <taxon>Ophiocordycipitaceae</taxon>
        <taxon>Tolypocladium</taxon>
    </lineage>
</organism>
<dbReference type="GO" id="GO:0008239">
    <property type="term" value="F:dipeptidyl-peptidase activity"/>
    <property type="evidence" value="ECO:0007669"/>
    <property type="project" value="TreeGrafter"/>
</dbReference>
<dbReference type="FunFam" id="3.40.50.1820:FF:000165">
    <property type="entry name" value="Serine peptidase, putative"/>
    <property type="match status" value="1"/>
</dbReference>
<keyword evidence="5" id="KW-0325">Glycoprotein</keyword>
<dbReference type="InterPro" id="IPR029058">
    <property type="entry name" value="AB_hydrolase_fold"/>
</dbReference>
<dbReference type="Proteomes" id="UP000236621">
    <property type="component" value="Unassembled WGS sequence"/>
</dbReference>
<dbReference type="PANTHER" id="PTHR11010:SF23">
    <property type="entry name" value="SERINE PEPTIDASE"/>
    <property type="match status" value="1"/>
</dbReference>
<dbReference type="AlphaFoldDB" id="A0A2K3Q347"/>
<evidence type="ECO:0000256" key="5">
    <source>
        <dbReference type="ARBA" id="ARBA00023180"/>
    </source>
</evidence>
<accession>A0A2K3Q347</accession>
<proteinExistence type="inferred from homology"/>
<dbReference type="PANTHER" id="PTHR11010">
    <property type="entry name" value="PROTEASE S28 PRO-X CARBOXYPEPTIDASE-RELATED"/>
    <property type="match status" value="1"/>
</dbReference>
<dbReference type="SUPFAM" id="SSF53474">
    <property type="entry name" value="alpha/beta-Hydrolases"/>
    <property type="match status" value="1"/>
</dbReference>
<evidence type="ECO:0000256" key="1">
    <source>
        <dbReference type="ARBA" id="ARBA00011079"/>
    </source>
</evidence>
<dbReference type="OrthoDB" id="1735038at2759"/>
<reference evidence="6 7" key="1">
    <citation type="submission" date="2017-08" db="EMBL/GenBank/DDBJ databases">
        <title>Harnessing the power of phylogenomics to disentangle the directionality and signatures of interkingdom host jumping in the parasitic fungal genus Tolypocladium.</title>
        <authorList>
            <person name="Quandt C.A."/>
            <person name="Patterson W."/>
            <person name="Spatafora J.W."/>
        </authorList>
    </citation>
    <scope>NUCLEOTIDE SEQUENCE [LARGE SCALE GENOMIC DNA]</scope>
    <source>
        <strain evidence="6 7">CBS 113982</strain>
    </source>
</reference>
<protein>
    <submittedName>
        <fullName evidence="6">Thymus-specific serine protease</fullName>
    </submittedName>
</protein>
<sequence>MGLSIPNRPLPPKDDYTVDIFTGVPGRASTPSGIVAGYFQQLIDHKNPSLGTFTQRYWWNADHYAGPGSPVVLNTPGESNADGYQGYTTNRTLPGLFAQSTGGAAILLEHRYWGGSSPFDNLTAETMQYLDLDNSVADLVYFAKTVSLPFDPTGSSKPDKAPWVLSGCSYPGALTAWTNALAPGTFWAYHCSSAVVEAISTMWEYFAPVEMAMPRNCTADMKRIIAHVDDVLINGEDKERQQLKTLFGFGDLEHDDDFASALTTGLGLWQGTQFYSGYTSLNQMCDYIENQWPGSNRTAPGPYGVGVHNATQGFAKWSREIMIPGSCGPGFAVDSVACYDSYDKTSLIYTDTSVNNTVNRQWMWFLCNEPFEYWQAWGPDSDTGIISKLVTRDYFVRQCADFFPDVKDITYGLNRGRTVDQLNAKTGGWNHVDTKRLMWISGEYDPWRPATVSADLRPGGPLESTKQAPVWVLPKASHCNDVIVNNGIANPVIMKIMQEEVVQMKKWVEEFYNNNGWQGEGEGGKRY</sequence>
<gene>
    <name evidence="6" type="ORF">TCAP_07204</name>
</gene>
<keyword evidence="7" id="KW-1185">Reference proteome</keyword>
<keyword evidence="3" id="KW-0732">Signal</keyword>
<name>A0A2K3Q347_9HYPO</name>
<comment type="similarity">
    <text evidence="1">Belongs to the peptidase S28 family.</text>
</comment>